<gene>
    <name evidence="2" type="ORF">Cvel_17895</name>
</gene>
<dbReference type="AlphaFoldDB" id="A0A0G4FNM4"/>
<feature type="region of interest" description="Disordered" evidence="1">
    <location>
        <begin position="1"/>
        <end position="161"/>
    </location>
</feature>
<accession>A0A0G4FNM4</accession>
<feature type="compositionally biased region" description="Basic and acidic residues" evidence="1">
    <location>
        <begin position="25"/>
        <end position="34"/>
    </location>
</feature>
<organism evidence="2">
    <name type="scientific">Chromera velia CCMP2878</name>
    <dbReference type="NCBI Taxonomy" id="1169474"/>
    <lineage>
        <taxon>Eukaryota</taxon>
        <taxon>Sar</taxon>
        <taxon>Alveolata</taxon>
        <taxon>Colpodellida</taxon>
        <taxon>Chromeraceae</taxon>
        <taxon>Chromera</taxon>
    </lineage>
</organism>
<evidence type="ECO:0000256" key="1">
    <source>
        <dbReference type="SAM" id="MobiDB-lite"/>
    </source>
</evidence>
<proteinExistence type="predicted"/>
<feature type="compositionally biased region" description="Low complexity" evidence="1">
    <location>
        <begin position="83"/>
        <end position="94"/>
    </location>
</feature>
<dbReference type="VEuPathDB" id="CryptoDB:Cvel_17895"/>
<protein>
    <submittedName>
        <fullName evidence="2">Uncharacterized protein</fullName>
    </submittedName>
</protein>
<evidence type="ECO:0000313" key="2">
    <source>
        <dbReference type="EMBL" id="CEM15667.1"/>
    </source>
</evidence>
<feature type="compositionally biased region" description="Basic and acidic residues" evidence="1">
    <location>
        <begin position="96"/>
        <end position="107"/>
    </location>
</feature>
<feature type="compositionally biased region" description="Basic and acidic residues" evidence="1">
    <location>
        <begin position="132"/>
        <end position="150"/>
    </location>
</feature>
<dbReference type="EMBL" id="CDMZ01000499">
    <property type="protein sequence ID" value="CEM15667.1"/>
    <property type="molecule type" value="Genomic_DNA"/>
</dbReference>
<sequence length="231" mass="25287">MQMQINLHGGNGKGDEEQVASSLAIRERERERVGHLSVLPPCQPIGGIPPQCAPSLVEDRQTGFHVSPQDSGRTQGGEERFHAPASSSQSATPSDVHNKPDQEKERSAPLLSVVSNPAEKVSGIRQGSQQDLEERERNRHPEPAEPDVRGKAPPKPGAFWNARKTCREKRERVASERTGGWMSSPFRRDLLDATPLEGCLGVGHALVAARGRERGRLVCGVWSRQGECEDD</sequence>
<reference evidence="2" key="1">
    <citation type="submission" date="2014-11" db="EMBL/GenBank/DDBJ databases">
        <authorList>
            <person name="Otto D Thomas"/>
            <person name="Naeem Raeece"/>
        </authorList>
    </citation>
    <scope>NUCLEOTIDE SEQUENCE</scope>
</reference>
<name>A0A0G4FNM4_9ALVE</name>